<dbReference type="PANTHER" id="PTHR33248">
    <property type="entry name" value="ZINC ION-BINDING PROTEIN"/>
    <property type="match status" value="1"/>
</dbReference>
<dbReference type="InterPro" id="IPR010666">
    <property type="entry name" value="Znf_GRF"/>
</dbReference>
<keyword evidence="2 4" id="KW-0863">Zinc-finger</keyword>
<protein>
    <recommendedName>
        <fullName evidence="7">GRF-type domain-containing protein</fullName>
    </recommendedName>
</protein>
<evidence type="ECO:0000256" key="4">
    <source>
        <dbReference type="PROSITE-ProRule" id="PRU01343"/>
    </source>
</evidence>
<dbReference type="GO" id="GO:0008270">
    <property type="term" value="F:zinc ion binding"/>
    <property type="evidence" value="ECO:0007669"/>
    <property type="project" value="UniProtKB-KW"/>
</dbReference>
<keyword evidence="5" id="KW-0175">Coiled coil</keyword>
<dbReference type="PROSITE" id="PS51999">
    <property type="entry name" value="ZF_GRF"/>
    <property type="match status" value="1"/>
</dbReference>
<evidence type="ECO:0000256" key="3">
    <source>
        <dbReference type="ARBA" id="ARBA00022833"/>
    </source>
</evidence>
<feature type="non-terminal residue" evidence="8">
    <location>
        <position position="122"/>
    </location>
</feature>
<feature type="domain" description="GRF-type" evidence="7">
    <location>
        <begin position="29"/>
        <end position="71"/>
    </location>
</feature>
<name>A0AAV0RPY1_9ROSI</name>
<dbReference type="AlphaFoldDB" id="A0AAV0RPY1"/>
<evidence type="ECO:0000256" key="2">
    <source>
        <dbReference type="ARBA" id="ARBA00022771"/>
    </source>
</evidence>
<feature type="coiled-coil region" evidence="5">
    <location>
        <begin position="72"/>
        <end position="113"/>
    </location>
</feature>
<evidence type="ECO:0000313" key="8">
    <source>
        <dbReference type="EMBL" id="CAI0558594.1"/>
    </source>
</evidence>
<reference evidence="8" key="1">
    <citation type="submission" date="2022-08" db="EMBL/GenBank/DDBJ databases">
        <authorList>
            <person name="Gutierrez-Valencia J."/>
        </authorList>
    </citation>
    <scope>NUCLEOTIDE SEQUENCE</scope>
</reference>
<evidence type="ECO:0000259" key="7">
    <source>
        <dbReference type="PROSITE" id="PS51999"/>
    </source>
</evidence>
<feature type="region of interest" description="Disordered" evidence="6">
    <location>
        <begin position="1"/>
        <end position="21"/>
    </location>
</feature>
<keyword evidence="3" id="KW-0862">Zinc</keyword>
<accession>A0AAV0RPY1</accession>
<evidence type="ECO:0000256" key="1">
    <source>
        <dbReference type="ARBA" id="ARBA00022723"/>
    </source>
</evidence>
<dbReference type="EMBL" id="CAMGYJ010000011">
    <property type="protein sequence ID" value="CAI0558594.1"/>
    <property type="molecule type" value="Genomic_DNA"/>
</dbReference>
<keyword evidence="1" id="KW-0479">Metal-binding</keyword>
<proteinExistence type="predicted"/>
<dbReference type="Pfam" id="PF06839">
    <property type="entry name" value="Zn_ribbon_GRF"/>
    <property type="match status" value="1"/>
</dbReference>
<evidence type="ECO:0000313" key="9">
    <source>
        <dbReference type="Proteomes" id="UP001154282"/>
    </source>
</evidence>
<gene>
    <name evidence="8" type="ORF">LITE_LOCUS48840</name>
</gene>
<organism evidence="8 9">
    <name type="scientific">Linum tenue</name>
    <dbReference type="NCBI Taxonomy" id="586396"/>
    <lineage>
        <taxon>Eukaryota</taxon>
        <taxon>Viridiplantae</taxon>
        <taxon>Streptophyta</taxon>
        <taxon>Embryophyta</taxon>
        <taxon>Tracheophyta</taxon>
        <taxon>Spermatophyta</taxon>
        <taxon>Magnoliopsida</taxon>
        <taxon>eudicotyledons</taxon>
        <taxon>Gunneridae</taxon>
        <taxon>Pentapetalae</taxon>
        <taxon>rosids</taxon>
        <taxon>fabids</taxon>
        <taxon>Malpighiales</taxon>
        <taxon>Linaceae</taxon>
        <taxon>Linum</taxon>
    </lineage>
</organism>
<dbReference type="Proteomes" id="UP001154282">
    <property type="component" value="Unassembled WGS sequence"/>
</dbReference>
<comment type="caution">
    <text evidence="8">The sequence shown here is derived from an EMBL/GenBank/DDBJ whole genome shotgun (WGS) entry which is preliminary data.</text>
</comment>
<evidence type="ECO:0000256" key="6">
    <source>
        <dbReference type="SAM" id="MobiDB-lite"/>
    </source>
</evidence>
<sequence length="122" mass="14186">MSQRGSRGTRKNGGDSGSTSVKSGVSFLCEHNVPAVINTSGTELNPGRQFYGCRYWRDGKRCRFFRWVNGNEEPLESRNHEMENNIMNLEERLRLAESNAEKRMKEKKLLTEELRNWMQVCQ</sequence>
<keyword evidence="9" id="KW-1185">Reference proteome</keyword>
<evidence type="ECO:0000256" key="5">
    <source>
        <dbReference type="SAM" id="Coils"/>
    </source>
</evidence>